<organism evidence="1 2">
    <name type="scientific">Dreissena polymorpha</name>
    <name type="common">Zebra mussel</name>
    <name type="synonym">Mytilus polymorpha</name>
    <dbReference type="NCBI Taxonomy" id="45954"/>
    <lineage>
        <taxon>Eukaryota</taxon>
        <taxon>Metazoa</taxon>
        <taxon>Spiralia</taxon>
        <taxon>Lophotrochozoa</taxon>
        <taxon>Mollusca</taxon>
        <taxon>Bivalvia</taxon>
        <taxon>Autobranchia</taxon>
        <taxon>Heteroconchia</taxon>
        <taxon>Euheterodonta</taxon>
        <taxon>Imparidentia</taxon>
        <taxon>Neoheterodontei</taxon>
        <taxon>Myida</taxon>
        <taxon>Dreissenoidea</taxon>
        <taxon>Dreissenidae</taxon>
        <taxon>Dreissena</taxon>
    </lineage>
</organism>
<name>A0A9D4FI21_DREPO</name>
<evidence type="ECO:0000313" key="1">
    <source>
        <dbReference type="EMBL" id="KAH3798702.1"/>
    </source>
</evidence>
<reference evidence="1" key="2">
    <citation type="submission" date="2020-11" db="EMBL/GenBank/DDBJ databases">
        <authorList>
            <person name="McCartney M.A."/>
            <person name="Auch B."/>
            <person name="Kono T."/>
            <person name="Mallez S."/>
            <person name="Becker A."/>
            <person name="Gohl D.M."/>
            <person name="Silverstein K.A.T."/>
            <person name="Koren S."/>
            <person name="Bechman K.B."/>
            <person name="Herman A."/>
            <person name="Abrahante J.E."/>
            <person name="Garbe J."/>
        </authorList>
    </citation>
    <scope>NUCLEOTIDE SEQUENCE</scope>
    <source>
        <strain evidence="1">Duluth1</strain>
        <tissue evidence="1">Whole animal</tissue>
    </source>
</reference>
<dbReference type="AlphaFoldDB" id="A0A9D4FI21"/>
<dbReference type="EMBL" id="JAIWYP010000007">
    <property type="protein sequence ID" value="KAH3798702.1"/>
    <property type="molecule type" value="Genomic_DNA"/>
</dbReference>
<reference evidence="1" key="1">
    <citation type="journal article" date="2019" name="bioRxiv">
        <title>The Genome of the Zebra Mussel, Dreissena polymorpha: A Resource for Invasive Species Research.</title>
        <authorList>
            <person name="McCartney M.A."/>
            <person name="Auch B."/>
            <person name="Kono T."/>
            <person name="Mallez S."/>
            <person name="Zhang Y."/>
            <person name="Obille A."/>
            <person name="Becker A."/>
            <person name="Abrahante J.E."/>
            <person name="Garbe J."/>
            <person name="Badalamenti J.P."/>
            <person name="Herman A."/>
            <person name="Mangelson H."/>
            <person name="Liachko I."/>
            <person name="Sullivan S."/>
            <person name="Sone E.D."/>
            <person name="Koren S."/>
            <person name="Silverstein K.A.T."/>
            <person name="Beckman K.B."/>
            <person name="Gohl D.M."/>
        </authorList>
    </citation>
    <scope>NUCLEOTIDE SEQUENCE</scope>
    <source>
        <strain evidence="1">Duluth1</strain>
        <tissue evidence="1">Whole animal</tissue>
    </source>
</reference>
<gene>
    <name evidence="1" type="ORF">DPMN_152304</name>
</gene>
<sequence>MILTNLVEDRNSGVFVNPIHPLNVQKNHWLVSGSVPEIRECQLSSVSGGPRAKRELLFGVLVGPRREKESLCSVGVIAVGRWDH</sequence>
<keyword evidence="2" id="KW-1185">Reference proteome</keyword>
<proteinExistence type="predicted"/>
<accession>A0A9D4FI21</accession>
<protein>
    <submittedName>
        <fullName evidence="1">Uncharacterized protein</fullName>
    </submittedName>
</protein>
<comment type="caution">
    <text evidence="1">The sequence shown here is derived from an EMBL/GenBank/DDBJ whole genome shotgun (WGS) entry which is preliminary data.</text>
</comment>
<evidence type="ECO:0000313" key="2">
    <source>
        <dbReference type="Proteomes" id="UP000828390"/>
    </source>
</evidence>
<dbReference type="Proteomes" id="UP000828390">
    <property type="component" value="Unassembled WGS sequence"/>
</dbReference>